<dbReference type="RefSeq" id="XP_003850873.1">
    <property type="nucleotide sequence ID" value="XM_003850825.1"/>
</dbReference>
<feature type="compositionally biased region" description="Polar residues" evidence="1">
    <location>
        <begin position="81"/>
        <end position="90"/>
    </location>
</feature>
<dbReference type="GeneID" id="13397611"/>
<reference evidence="2 3" key="1">
    <citation type="journal article" date="2011" name="PLoS Genet.">
        <title>Finished genome of the fungal wheat pathogen Mycosphaerella graminicola reveals dispensome structure, chromosome plasticity, and stealth pathogenesis.</title>
        <authorList>
            <person name="Goodwin S.B."/>
            <person name="Ben M'barek S."/>
            <person name="Dhillon B."/>
            <person name="Wittenberg A.H.J."/>
            <person name="Crane C.F."/>
            <person name="Hane J.K."/>
            <person name="Foster A.J."/>
            <person name="Van der Lee T.A.J."/>
            <person name="Grimwood J."/>
            <person name="Aerts A."/>
            <person name="Antoniw J."/>
            <person name="Bailey A."/>
            <person name="Bluhm B."/>
            <person name="Bowler J."/>
            <person name="Bristow J."/>
            <person name="van der Burgt A."/>
            <person name="Canto-Canche B."/>
            <person name="Churchill A.C.L."/>
            <person name="Conde-Ferraez L."/>
            <person name="Cools H.J."/>
            <person name="Coutinho P.M."/>
            <person name="Csukai M."/>
            <person name="Dehal P."/>
            <person name="De Wit P."/>
            <person name="Donzelli B."/>
            <person name="van de Geest H.C."/>
            <person name="van Ham R.C.H.J."/>
            <person name="Hammond-Kosack K.E."/>
            <person name="Henrissat B."/>
            <person name="Kilian A."/>
            <person name="Kobayashi A.K."/>
            <person name="Koopmann E."/>
            <person name="Kourmpetis Y."/>
            <person name="Kuzniar A."/>
            <person name="Lindquist E."/>
            <person name="Lombard V."/>
            <person name="Maliepaard C."/>
            <person name="Martins N."/>
            <person name="Mehrabi R."/>
            <person name="Nap J.P.H."/>
            <person name="Ponomarenko A."/>
            <person name="Rudd J.J."/>
            <person name="Salamov A."/>
            <person name="Schmutz J."/>
            <person name="Schouten H.J."/>
            <person name="Shapiro H."/>
            <person name="Stergiopoulos I."/>
            <person name="Torriani S.F.F."/>
            <person name="Tu H."/>
            <person name="de Vries R.P."/>
            <person name="Waalwijk C."/>
            <person name="Ware S.B."/>
            <person name="Wiebenga A."/>
            <person name="Zwiers L.-H."/>
            <person name="Oliver R.P."/>
            <person name="Grigoriev I.V."/>
            <person name="Kema G.H.J."/>
        </authorList>
    </citation>
    <scope>NUCLEOTIDE SEQUENCE [LARGE SCALE GENOMIC DNA]</scope>
    <source>
        <strain evidence="3">CBS 115943 / IPO323</strain>
    </source>
</reference>
<name>F9XEX1_ZYMTI</name>
<sequence length="90" mass="9151">MGSSIASSPCPASRLRSNGNLQSTSSAAPQHVSSTSQGNSTHDPIPSSCDDTTEAKENTPPERALPASSVMQSGVVLNADGKSSSAVREH</sequence>
<dbReference type="AlphaFoldDB" id="F9XEX1"/>
<dbReference type="InParanoid" id="F9XEX1"/>
<dbReference type="KEGG" id="ztr:MYCGRDRAFT_86982"/>
<dbReference type="HOGENOM" id="CLU_157454_0_0_1"/>
<dbReference type="OrthoDB" id="10587935at2759"/>
<protein>
    <submittedName>
        <fullName evidence="2">Uncharacterized protein</fullName>
    </submittedName>
</protein>
<dbReference type="EMBL" id="CM001202">
    <property type="protein sequence ID" value="EGP85849.1"/>
    <property type="molecule type" value="Genomic_DNA"/>
</dbReference>
<gene>
    <name evidence="2" type="ORF">MYCGRDRAFT_86982</name>
</gene>
<accession>F9XEX1</accession>
<feature type="region of interest" description="Disordered" evidence="1">
    <location>
        <begin position="1"/>
        <end position="90"/>
    </location>
</feature>
<dbReference type="Proteomes" id="UP000008062">
    <property type="component" value="Chromosome 7"/>
</dbReference>
<evidence type="ECO:0000256" key="1">
    <source>
        <dbReference type="SAM" id="MobiDB-lite"/>
    </source>
</evidence>
<proteinExistence type="predicted"/>
<organism evidence="2 3">
    <name type="scientific">Zymoseptoria tritici (strain CBS 115943 / IPO323)</name>
    <name type="common">Speckled leaf blotch fungus</name>
    <name type="synonym">Septoria tritici</name>
    <dbReference type="NCBI Taxonomy" id="336722"/>
    <lineage>
        <taxon>Eukaryota</taxon>
        <taxon>Fungi</taxon>
        <taxon>Dikarya</taxon>
        <taxon>Ascomycota</taxon>
        <taxon>Pezizomycotina</taxon>
        <taxon>Dothideomycetes</taxon>
        <taxon>Dothideomycetidae</taxon>
        <taxon>Mycosphaerellales</taxon>
        <taxon>Mycosphaerellaceae</taxon>
        <taxon>Zymoseptoria</taxon>
    </lineage>
</organism>
<feature type="compositionally biased region" description="Polar residues" evidence="1">
    <location>
        <begin position="15"/>
        <end position="42"/>
    </location>
</feature>
<keyword evidence="3" id="KW-1185">Reference proteome</keyword>
<evidence type="ECO:0000313" key="2">
    <source>
        <dbReference type="EMBL" id="EGP85849.1"/>
    </source>
</evidence>
<evidence type="ECO:0000313" key="3">
    <source>
        <dbReference type="Proteomes" id="UP000008062"/>
    </source>
</evidence>